<keyword evidence="2" id="KW-0808">Transferase</keyword>
<organism evidence="4 5">
    <name type="scientific">Linum tenue</name>
    <dbReference type="NCBI Taxonomy" id="586396"/>
    <lineage>
        <taxon>Eukaryota</taxon>
        <taxon>Viridiplantae</taxon>
        <taxon>Streptophyta</taxon>
        <taxon>Embryophyta</taxon>
        <taxon>Tracheophyta</taxon>
        <taxon>Spermatophyta</taxon>
        <taxon>Magnoliopsida</taxon>
        <taxon>eudicotyledons</taxon>
        <taxon>Gunneridae</taxon>
        <taxon>Pentapetalae</taxon>
        <taxon>rosids</taxon>
        <taxon>fabids</taxon>
        <taxon>Malpighiales</taxon>
        <taxon>Linaceae</taxon>
        <taxon>Linum</taxon>
    </lineage>
</organism>
<dbReference type="AlphaFoldDB" id="A0AAV0JF61"/>
<proteinExistence type="inferred from homology"/>
<name>A0AAV0JF61_9ROSI</name>
<evidence type="ECO:0000313" key="5">
    <source>
        <dbReference type="Proteomes" id="UP001154282"/>
    </source>
</evidence>
<comment type="similarity">
    <text evidence="1">Belongs to the plant acyltransferase family.</text>
</comment>
<dbReference type="Proteomes" id="UP001154282">
    <property type="component" value="Unassembled WGS sequence"/>
</dbReference>
<evidence type="ECO:0000256" key="1">
    <source>
        <dbReference type="ARBA" id="ARBA00009861"/>
    </source>
</evidence>
<dbReference type="Pfam" id="PF02458">
    <property type="entry name" value="Transferase"/>
    <property type="match status" value="1"/>
</dbReference>
<keyword evidence="5" id="KW-1185">Reference proteome</keyword>
<evidence type="ECO:0000256" key="3">
    <source>
        <dbReference type="ARBA" id="ARBA00023315"/>
    </source>
</evidence>
<evidence type="ECO:0000313" key="4">
    <source>
        <dbReference type="EMBL" id="CAI0408534.1"/>
    </source>
</evidence>
<reference evidence="4" key="1">
    <citation type="submission" date="2022-08" db="EMBL/GenBank/DDBJ databases">
        <authorList>
            <person name="Gutierrez-Valencia J."/>
        </authorList>
    </citation>
    <scope>NUCLEOTIDE SEQUENCE</scope>
</reference>
<dbReference type="GO" id="GO:0016746">
    <property type="term" value="F:acyltransferase activity"/>
    <property type="evidence" value="ECO:0007669"/>
    <property type="project" value="UniProtKB-KW"/>
</dbReference>
<accession>A0AAV0JF61</accession>
<feature type="non-terminal residue" evidence="4">
    <location>
        <position position="1"/>
    </location>
</feature>
<dbReference type="PANTHER" id="PTHR31623">
    <property type="entry name" value="F21J9.9"/>
    <property type="match status" value="1"/>
</dbReference>
<protein>
    <submittedName>
        <fullName evidence="4">Uncharacterized protein</fullName>
    </submittedName>
</protein>
<dbReference type="EMBL" id="CAMGYJ010000005">
    <property type="protein sequence ID" value="CAI0408534.1"/>
    <property type="molecule type" value="Genomic_DNA"/>
</dbReference>
<evidence type="ECO:0000256" key="2">
    <source>
        <dbReference type="ARBA" id="ARBA00022679"/>
    </source>
</evidence>
<comment type="caution">
    <text evidence="4">The sequence shown here is derived from an EMBL/GenBank/DDBJ whole genome shotgun (WGS) entry which is preliminary data.</text>
</comment>
<dbReference type="PANTHER" id="PTHR31623:SF17">
    <property type="entry name" value="F21J9.9"/>
    <property type="match status" value="1"/>
</dbReference>
<gene>
    <name evidence="4" type="ORF">LITE_LOCUS14004</name>
</gene>
<sequence>RFYSFSSILKNGLNEADYGSGKPLWVTILGFTADYAPIPDTVSLMEATAGDDDGAVEAWLNLNAKEMAISQQDPHLLQYATVNPSIRLS</sequence>
<dbReference type="InterPro" id="IPR023213">
    <property type="entry name" value="CAT-like_dom_sf"/>
</dbReference>
<dbReference type="Gene3D" id="3.30.559.10">
    <property type="entry name" value="Chloramphenicol acetyltransferase-like domain"/>
    <property type="match status" value="1"/>
</dbReference>
<keyword evidence="3" id="KW-0012">Acyltransferase</keyword>